<name>A0A6J5LI50_9CAUD</name>
<protein>
    <submittedName>
        <fullName evidence="2">Uncharacterized protein</fullName>
    </submittedName>
</protein>
<evidence type="ECO:0000313" key="2">
    <source>
        <dbReference type="EMBL" id="CAB4132983.1"/>
    </source>
</evidence>
<feature type="region of interest" description="Disordered" evidence="1">
    <location>
        <begin position="105"/>
        <end position="139"/>
    </location>
</feature>
<sequence>MGDRLKMKINEIIQEDVDPSTEHPKGLKNNKPQETVRAGVKDLLTFPDQNMAHGSAYVNYRFGIALAGAPDFPADAEPYIGGDPVVVPYTQADMDMVNKAAEFVGDHSKKVNSSHKSSEISGTNKVSPVSKPKKNKYGV</sequence>
<gene>
    <name evidence="2" type="ORF">UFOVP257_28</name>
</gene>
<dbReference type="EMBL" id="LR796274">
    <property type="protein sequence ID" value="CAB4132983.1"/>
    <property type="molecule type" value="Genomic_DNA"/>
</dbReference>
<organism evidence="2">
    <name type="scientific">uncultured Caudovirales phage</name>
    <dbReference type="NCBI Taxonomy" id="2100421"/>
    <lineage>
        <taxon>Viruses</taxon>
        <taxon>Duplodnaviria</taxon>
        <taxon>Heunggongvirae</taxon>
        <taxon>Uroviricota</taxon>
        <taxon>Caudoviricetes</taxon>
        <taxon>Peduoviridae</taxon>
        <taxon>Maltschvirus</taxon>
        <taxon>Maltschvirus maltsch</taxon>
    </lineage>
</organism>
<reference evidence="2" key="1">
    <citation type="submission" date="2020-04" db="EMBL/GenBank/DDBJ databases">
        <authorList>
            <person name="Chiriac C."/>
            <person name="Salcher M."/>
            <person name="Ghai R."/>
            <person name="Kavagutti S V."/>
        </authorList>
    </citation>
    <scope>NUCLEOTIDE SEQUENCE</scope>
</reference>
<evidence type="ECO:0000256" key="1">
    <source>
        <dbReference type="SAM" id="MobiDB-lite"/>
    </source>
</evidence>
<proteinExistence type="predicted"/>
<accession>A0A6J5LI50</accession>